<evidence type="ECO:0000256" key="5">
    <source>
        <dbReference type="ARBA" id="ARBA00022989"/>
    </source>
</evidence>
<dbReference type="Gene3D" id="3.40.50.300">
    <property type="entry name" value="P-loop containing nucleotide triphosphate hydrolases"/>
    <property type="match status" value="1"/>
</dbReference>
<dbReference type="EMBL" id="CP111014">
    <property type="protein sequence ID" value="WAR00540.1"/>
    <property type="molecule type" value="Genomic_DNA"/>
</dbReference>
<name>A0ABY7DT01_MYAAR</name>
<feature type="transmembrane region" description="Helical" evidence="7">
    <location>
        <begin position="365"/>
        <end position="392"/>
    </location>
</feature>
<evidence type="ECO:0000256" key="2">
    <source>
        <dbReference type="ARBA" id="ARBA00005814"/>
    </source>
</evidence>
<comment type="subcellular location">
    <subcellularLocation>
        <location evidence="1">Membrane</location>
        <topology evidence="1">Multi-pass membrane protein</topology>
    </subcellularLocation>
</comment>
<dbReference type="InterPro" id="IPR050352">
    <property type="entry name" value="ABCG_transporters"/>
</dbReference>
<accession>A0ABY7DT01</accession>
<dbReference type="InterPro" id="IPR017871">
    <property type="entry name" value="ABC_transporter-like_CS"/>
</dbReference>
<dbReference type="PROSITE" id="PS00211">
    <property type="entry name" value="ABC_TRANSPORTER_1"/>
    <property type="match status" value="1"/>
</dbReference>
<feature type="transmembrane region" description="Helical" evidence="7">
    <location>
        <begin position="413"/>
        <end position="432"/>
    </location>
</feature>
<evidence type="ECO:0000259" key="8">
    <source>
        <dbReference type="PROSITE" id="PS50893"/>
    </source>
</evidence>
<dbReference type="InterPro" id="IPR027417">
    <property type="entry name" value="P-loop_NTPase"/>
</dbReference>
<organism evidence="9 10">
    <name type="scientific">Mya arenaria</name>
    <name type="common">Soft-shell clam</name>
    <dbReference type="NCBI Taxonomy" id="6604"/>
    <lineage>
        <taxon>Eukaryota</taxon>
        <taxon>Metazoa</taxon>
        <taxon>Spiralia</taxon>
        <taxon>Lophotrochozoa</taxon>
        <taxon>Mollusca</taxon>
        <taxon>Bivalvia</taxon>
        <taxon>Autobranchia</taxon>
        <taxon>Heteroconchia</taxon>
        <taxon>Euheterodonta</taxon>
        <taxon>Imparidentia</taxon>
        <taxon>Neoheterodontei</taxon>
        <taxon>Myida</taxon>
        <taxon>Myoidea</taxon>
        <taxon>Myidae</taxon>
        <taxon>Mya</taxon>
    </lineage>
</organism>
<evidence type="ECO:0000256" key="4">
    <source>
        <dbReference type="ARBA" id="ARBA00022692"/>
    </source>
</evidence>
<dbReference type="Proteomes" id="UP001164746">
    <property type="component" value="Chromosome 3"/>
</dbReference>
<comment type="similarity">
    <text evidence="2">Belongs to the ABC transporter superfamily. ABCG family. Eye pigment precursor importer (TC 3.A.1.204) subfamily.</text>
</comment>
<evidence type="ECO:0000256" key="1">
    <source>
        <dbReference type="ARBA" id="ARBA00004141"/>
    </source>
</evidence>
<proteinExistence type="inferred from homology"/>
<dbReference type="PANTHER" id="PTHR48041">
    <property type="entry name" value="ABC TRANSPORTER G FAMILY MEMBER 28"/>
    <property type="match status" value="1"/>
</dbReference>
<dbReference type="InterPro" id="IPR003439">
    <property type="entry name" value="ABC_transporter-like_ATP-bd"/>
</dbReference>
<reference evidence="9" key="1">
    <citation type="submission" date="2022-11" db="EMBL/GenBank/DDBJ databases">
        <title>Centuries of genome instability and evolution in soft-shell clam transmissible cancer (bioRxiv).</title>
        <authorList>
            <person name="Hart S.F.M."/>
            <person name="Yonemitsu M.A."/>
            <person name="Giersch R.M."/>
            <person name="Beal B.F."/>
            <person name="Arriagada G."/>
            <person name="Davis B.W."/>
            <person name="Ostrander E.A."/>
            <person name="Goff S.P."/>
            <person name="Metzger M.J."/>
        </authorList>
    </citation>
    <scope>NUCLEOTIDE SEQUENCE</scope>
    <source>
        <strain evidence="9">MELC-2E11</strain>
        <tissue evidence="9">Siphon/mantle</tissue>
    </source>
</reference>
<protein>
    <submittedName>
        <fullName evidence="9">AB27G-like protein</fullName>
    </submittedName>
</protein>
<evidence type="ECO:0000256" key="7">
    <source>
        <dbReference type="SAM" id="Phobius"/>
    </source>
</evidence>
<feature type="transmembrane region" description="Helical" evidence="7">
    <location>
        <begin position="295"/>
        <end position="313"/>
    </location>
</feature>
<evidence type="ECO:0000313" key="9">
    <source>
        <dbReference type="EMBL" id="WAR00540.1"/>
    </source>
</evidence>
<keyword evidence="6 7" id="KW-0472">Membrane</keyword>
<gene>
    <name evidence="9" type="ORF">MAR_024912</name>
</gene>
<keyword evidence="5 7" id="KW-1133">Transmembrane helix</keyword>
<feature type="transmembrane region" description="Helical" evidence="7">
    <location>
        <begin position="503"/>
        <end position="525"/>
    </location>
</feature>
<dbReference type="InterPro" id="IPR013525">
    <property type="entry name" value="ABC2_TM"/>
</dbReference>
<feature type="domain" description="ABC transporter" evidence="8">
    <location>
        <begin position="10"/>
        <end position="221"/>
    </location>
</feature>
<keyword evidence="4 7" id="KW-0812">Transmembrane</keyword>
<dbReference type="Pfam" id="PF01061">
    <property type="entry name" value="ABC2_membrane"/>
    <property type="match status" value="1"/>
</dbReference>
<keyword evidence="10" id="KW-1185">Reference proteome</keyword>
<dbReference type="PROSITE" id="PS50893">
    <property type="entry name" value="ABC_TRANSPORTER_2"/>
    <property type="match status" value="1"/>
</dbReference>
<dbReference type="SUPFAM" id="SSF52540">
    <property type="entry name" value="P-loop containing nucleoside triphosphate hydrolases"/>
    <property type="match status" value="1"/>
</dbReference>
<keyword evidence="3" id="KW-0813">Transport</keyword>
<sequence length="533" mass="59464">MNTNSPVLTLEVQHIYVHIDKIDVLQGISCSLKSGEICAIMGPTAYTSGSVMLNGFPFNKRLRRRLAFVQQEDVFFTHLTLDETIVTLEDKRRTINSIQGSLNLEKCKNTVIGNLFVKGLSGGEKKRASIACELLTDMDILLLDEPTSGLDSTTAGAVMQCLGNLAKEFNKMIVLTIHQPSSRIYQMFDTLLLLSDGQFFLKAKRFPRKLSIALQPVSNGKSDNGNARCQLLENTHSEYGSVTLLSETDSLIADTGVCLSEELLKTEKWSTSWWTQYKVLAWRSLKEQIAVLKEGYSLAIAVTVSVVCCFLFFKVGVSLQTARDIFVPAERPVISKERLAGSYRLSAYFLAKVTGDLPDTLTQPVFMYILFFWVANFGDAGQFFTILVVMLLQTTAAYGFGLTLSVLCTDARMAVTVLFSYLITTYALGGFFSQNVPYWMGWVKYTSVFYYPYAFAVSILLQDLPDTPCNQTSVIVFPQCGGNGTMFVTSGDILAKGNVHFPAYVYLFIIIAYTFILRNLGYVVMRFKRDTIV</sequence>
<evidence type="ECO:0000256" key="3">
    <source>
        <dbReference type="ARBA" id="ARBA00022448"/>
    </source>
</evidence>
<dbReference type="PANTHER" id="PTHR48041:SF63">
    <property type="entry name" value="EARLY GENE AT 23, ISOFORM C"/>
    <property type="match status" value="1"/>
</dbReference>
<dbReference type="Pfam" id="PF00005">
    <property type="entry name" value="ABC_tran"/>
    <property type="match status" value="1"/>
</dbReference>
<evidence type="ECO:0000256" key="6">
    <source>
        <dbReference type="ARBA" id="ARBA00023136"/>
    </source>
</evidence>
<evidence type="ECO:0000313" key="10">
    <source>
        <dbReference type="Proteomes" id="UP001164746"/>
    </source>
</evidence>